<dbReference type="OrthoDB" id="9813518at2"/>
<dbReference type="Pfam" id="PF07885">
    <property type="entry name" value="Ion_trans_2"/>
    <property type="match status" value="1"/>
</dbReference>
<evidence type="ECO:0000313" key="10">
    <source>
        <dbReference type="EMBL" id="RCV88790.1"/>
    </source>
</evidence>
<evidence type="ECO:0000256" key="6">
    <source>
        <dbReference type="ARBA" id="ARBA00023136"/>
    </source>
</evidence>
<name>A0A368TVT7_9GAMM</name>
<gene>
    <name evidence="10" type="ORF">DU506_14075</name>
</gene>
<keyword evidence="11" id="KW-1185">Reference proteome</keyword>
<evidence type="ECO:0000256" key="3">
    <source>
        <dbReference type="ARBA" id="ARBA00022692"/>
    </source>
</evidence>
<feature type="transmembrane region" description="Helical" evidence="8">
    <location>
        <begin position="49"/>
        <end position="68"/>
    </location>
</feature>
<evidence type="ECO:0000256" key="4">
    <source>
        <dbReference type="ARBA" id="ARBA00022989"/>
    </source>
</evidence>
<evidence type="ECO:0000313" key="11">
    <source>
        <dbReference type="Proteomes" id="UP000253204"/>
    </source>
</evidence>
<keyword evidence="4 8" id="KW-1133">Transmembrane helix</keyword>
<dbReference type="InterPro" id="IPR013099">
    <property type="entry name" value="K_chnl_dom"/>
</dbReference>
<accession>A0A368TVT7</accession>
<dbReference type="EMBL" id="QPIJ01000036">
    <property type="protein sequence ID" value="RCV88790.1"/>
    <property type="molecule type" value="Genomic_DNA"/>
</dbReference>
<evidence type="ECO:0000256" key="5">
    <source>
        <dbReference type="ARBA" id="ARBA00023065"/>
    </source>
</evidence>
<evidence type="ECO:0000256" key="2">
    <source>
        <dbReference type="ARBA" id="ARBA00022448"/>
    </source>
</evidence>
<dbReference type="InterPro" id="IPR050721">
    <property type="entry name" value="Trk_Ktr_HKT_K-transport"/>
</dbReference>
<evidence type="ECO:0000259" key="9">
    <source>
        <dbReference type="Pfam" id="PF07885"/>
    </source>
</evidence>
<dbReference type="PANTHER" id="PTHR43833:SF9">
    <property type="entry name" value="POTASSIUM CHANNEL PROTEIN YUGO-RELATED"/>
    <property type="match status" value="1"/>
</dbReference>
<keyword evidence="2" id="KW-0813">Transport</keyword>
<dbReference type="Gene3D" id="1.10.287.70">
    <property type="match status" value="1"/>
</dbReference>
<feature type="transmembrane region" description="Helical" evidence="8">
    <location>
        <begin position="20"/>
        <end position="42"/>
    </location>
</feature>
<dbReference type="GO" id="GO:0016020">
    <property type="term" value="C:membrane"/>
    <property type="evidence" value="ECO:0007669"/>
    <property type="project" value="UniProtKB-SubCell"/>
</dbReference>
<keyword evidence="5" id="KW-0406">Ion transport</keyword>
<dbReference type="Proteomes" id="UP000253204">
    <property type="component" value="Unassembled WGS sequence"/>
</dbReference>
<proteinExistence type="predicted"/>
<keyword evidence="6 8" id="KW-0472">Membrane</keyword>
<feature type="transmembrane region" description="Helical" evidence="8">
    <location>
        <begin position="74"/>
        <end position="95"/>
    </location>
</feature>
<dbReference type="PRINTS" id="PR01333">
    <property type="entry name" value="2POREKCHANEL"/>
</dbReference>
<dbReference type="InterPro" id="IPR036291">
    <property type="entry name" value="NAD(P)-bd_dom_sf"/>
</dbReference>
<reference evidence="10 11" key="1">
    <citation type="submission" date="2018-07" db="EMBL/GenBank/DDBJ databases">
        <title>Halomonas rutogse sp. nov., isolated from Lake TangqianCo on Tibetan Plateau.</title>
        <authorList>
            <person name="Lu H."/>
            <person name="Xing P."/>
            <person name="Wu Q."/>
        </authorList>
    </citation>
    <scope>NUCLEOTIDE SEQUENCE [LARGE SCALE GENOMIC DNA]</scope>
    <source>
        <strain evidence="10 11">TQ8S</strain>
    </source>
</reference>
<evidence type="ECO:0000256" key="7">
    <source>
        <dbReference type="ARBA" id="ARBA00023303"/>
    </source>
</evidence>
<comment type="subcellular location">
    <subcellularLocation>
        <location evidence="1">Membrane</location>
        <topology evidence="1">Multi-pass membrane protein</topology>
    </subcellularLocation>
</comment>
<keyword evidence="7 10" id="KW-0407">Ion channel</keyword>
<dbReference type="Gene3D" id="3.40.50.720">
    <property type="entry name" value="NAD(P)-binding Rossmann-like Domain"/>
    <property type="match status" value="1"/>
</dbReference>
<dbReference type="InterPro" id="IPR003280">
    <property type="entry name" value="2pore_dom_K_chnl"/>
</dbReference>
<keyword evidence="3 8" id="KW-0812">Transmembrane</keyword>
<organism evidence="10 11">
    <name type="scientific">Vreelandella rituensis</name>
    <dbReference type="NCBI Taxonomy" id="2282306"/>
    <lineage>
        <taxon>Bacteria</taxon>
        <taxon>Pseudomonadati</taxon>
        <taxon>Pseudomonadota</taxon>
        <taxon>Gammaproteobacteria</taxon>
        <taxon>Oceanospirillales</taxon>
        <taxon>Halomonadaceae</taxon>
        <taxon>Vreelandella</taxon>
    </lineage>
</organism>
<dbReference type="PANTHER" id="PTHR43833">
    <property type="entry name" value="POTASSIUM CHANNEL PROTEIN 2-RELATED-RELATED"/>
    <property type="match status" value="1"/>
</dbReference>
<evidence type="ECO:0000256" key="1">
    <source>
        <dbReference type="ARBA" id="ARBA00004141"/>
    </source>
</evidence>
<protein>
    <submittedName>
        <fullName evidence="10">Calcium-gated potassium channel protein</fullName>
    </submittedName>
</protein>
<comment type="caution">
    <text evidence="10">The sequence shown here is derived from an EMBL/GenBank/DDBJ whole genome shotgun (WGS) entry which is preliminary data.</text>
</comment>
<dbReference type="RefSeq" id="WP_114487540.1">
    <property type="nucleotide sequence ID" value="NZ_CBCSHM010000019.1"/>
</dbReference>
<feature type="domain" description="Potassium channel" evidence="9">
    <location>
        <begin position="46"/>
        <end position="100"/>
    </location>
</feature>
<sequence>MPIFLRLMKALQASTINVSWTFLLIVVLGHASLSWAMMALASEPIAQSLGLWVYFYITTTTTVGYGDFSPITGAGQWIAALWLIPGGIMLFAAFIGKATANVSEAWRHIMQGKANHQDLSGHTLIIGWHGEPTKKIINILLEDRNLPDDIVLCVVKDIDNPMPGTVKFVKGDSFSSPELLARAGVKGASRIIIYDDADERVATIALSVYDQKRPDCHVVAHCDNHATANMLRRTLPGIECTEGLSIEMLVRSATDAGISRVVNELLAINHGATQYQTRLPQATPAVHYGDLMNVAKAQYNITLLGACRSGTQDTQLLNPPFEHVLAPGDTLYYMGDKRLSEKDILTLLNHATAGAA</sequence>
<dbReference type="SUPFAM" id="SSF81324">
    <property type="entry name" value="Voltage-gated potassium channels"/>
    <property type="match status" value="1"/>
</dbReference>
<dbReference type="AlphaFoldDB" id="A0A368TVT7"/>
<evidence type="ECO:0000256" key="8">
    <source>
        <dbReference type="SAM" id="Phobius"/>
    </source>
</evidence>
<dbReference type="GO" id="GO:0005267">
    <property type="term" value="F:potassium channel activity"/>
    <property type="evidence" value="ECO:0007669"/>
    <property type="project" value="InterPro"/>
</dbReference>
<dbReference type="SUPFAM" id="SSF51735">
    <property type="entry name" value="NAD(P)-binding Rossmann-fold domains"/>
    <property type="match status" value="1"/>
</dbReference>